<gene>
    <name evidence="3" type="ORF">RchiOBHm_Chr5g0048351</name>
</gene>
<dbReference type="InterPro" id="IPR055164">
    <property type="entry name" value="EDR1/CTR1/ARMC3-like_pept-like"/>
</dbReference>
<dbReference type="GO" id="GO:0004674">
    <property type="term" value="F:protein serine/threonine kinase activity"/>
    <property type="evidence" value="ECO:0007669"/>
    <property type="project" value="UniProtKB-KW"/>
</dbReference>
<feature type="domain" description="EDR1/CTR1/ARMC3-like peptidase-like" evidence="2">
    <location>
        <begin position="4"/>
        <end position="37"/>
    </location>
</feature>
<dbReference type="Pfam" id="PF14381">
    <property type="entry name" value="EDR1_CTR1_ARMC3_pept"/>
    <property type="match status" value="2"/>
</dbReference>
<dbReference type="Proteomes" id="UP000238479">
    <property type="component" value="Chromosome 5"/>
</dbReference>
<name>A0A2P6QEK1_ROSCH</name>
<comment type="caution">
    <text evidence="3">The sequence shown here is derived from an EMBL/GenBank/DDBJ whole genome shotgun (WGS) entry which is preliminary data.</text>
</comment>
<evidence type="ECO:0000313" key="3">
    <source>
        <dbReference type="EMBL" id="PRQ32614.1"/>
    </source>
</evidence>
<keyword evidence="3" id="KW-0808">Transferase</keyword>
<dbReference type="STRING" id="74649.A0A2P6QEK1"/>
<dbReference type="EC" id="2.7.11.1" evidence="3"/>
<proteinExistence type="predicted"/>
<evidence type="ECO:0000259" key="2">
    <source>
        <dbReference type="Pfam" id="PF14381"/>
    </source>
</evidence>
<evidence type="ECO:0000313" key="4">
    <source>
        <dbReference type="Proteomes" id="UP000238479"/>
    </source>
</evidence>
<evidence type="ECO:0000256" key="1">
    <source>
        <dbReference type="ARBA" id="ARBA00022737"/>
    </source>
</evidence>
<dbReference type="Gramene" id="PRQ32614">
    <property type="protein sequence ID" value="PRQ32614"/>
    <property type="gene ID" value="RchiOBHm_Chr5g0048351"/>
</dbReference>
<organism evidence="3 4">
    <name type="scientific">Rosa chinensis</name>
    <name type="common">China rose</name>
    <dbReference type="NCBI Taxonomy" id="74649"/>
    <lineage>
        <taxon>Eukaryota</taxon>
        <taxon>Viridiplantae</taxon>
        <taxon>Streptophyta</taxon>
        <taxon>Embryophyta</taxon>
        <taxon>Tracheophyta</taxon>
        <taxon>Spermatophyta</taxon>
        <taxon>Magnoliopsida</taxon>
        <taxon>eudicotyledons</taxon>
        <taxon>Gunneridae</taxon>
        <taxon>Pentapetalae</taxon>
        <taxon>rosids</taxon>
        <taxon>fabids</taxon>
        <taxon>Rosales</taxon>
        <taxon>Rosaceae</taxon>
        <taxon>Rosoideae</taxon>
        <taxon>Rosoideae incertae sedis</taxon>
        <taxon>Rosa</taxon>
    </lineage>
</organism>
<protein>
    <submittedName>
        <fullName evidence="3">Putative non-specific serine/threonine protein kinase</fullName>
        <ecNumber evidence="3">2.7.11.1</ecNumber>
    </submittedName>
</protein>
<sequence length="120" mass="13667">MMLSHNVVDYNEKVVDGFYDVYGITSNSFRQGKMPLLKIADIVVDRMGGPVGDADEILRRWKIRRHELRSSMNTIILPLRRIDVGLSRHRALLFKVLADKINLPCMLVKGSYYTGTDDGV</sequence>
<keyword evidence="3" id="KW-0418">Kinase</keyword>
<dbReference type="InterPro" id="IPR052441">
    <property type="entry name" value="Armadillo-Ser/Thr_Kinase"/>
</dbReference>
<keyword evidence="3" id="KW-0723">Serine/threonine-protein kinase</keyword>
<dbReference type="PANTHER" id="PTHR46618:SF1">
    <property type="entry name" value="ARMADILLO REPEAT-CONTAINING PROTEIN 3"/>
    <property type="match status" value="1"/>
</dbReference>
<keyword evidence="4" id="KW-1185">Reference proteome</keyword>
<accession>A0A2P6QEK1</accession>
<keyword evidence="1" id="KW-0677">Repeat</keyword>
<dbReference type="AlphaFoldDB" id="A0A2P6QEK1"/>
<dbReference type="EMBL" id="PDCK01000043">
    <property type="protein sequence ID" value="PRQ32614.1"/>
    <property type="molecule type" value="Genomic_DNA"/>
</dbReference>
<dbReference type="PANTHER" id="PTHR46618">
    <property type="entry name" value="ARMADILLO REPEAT-CONTAINING PROTEIN 3"/>
    <property type="match status" value="1"/>
</dbReference>
<feature type="domain" description="EDR1/CTR1/ARMC3-like peptidase-like" evidence="2">
    <location>
        <begin position="38"/>
        <end position="119"/>
    </location>
</feature>
<reference evidence="3 4" key="1">
    <citation type="journal article" date="2018" name="Nat. Genet.">
        <title>The Rosa genome provides new insights in the design of modern roses.</title>
        <authorList>
            <person name="Bendahmane M."/>
        </authorList>
    </citation>
    <scope>NUCLEOTIDE SEQUENCE [LARGE SCALE GENOMIC DNA]</scope>
    <source>
        <strain evidence="4">cv. Old Blush</strain>
    </source>
</reference>